<dbReference type="InterPro" id="IPR011598">
    <property type="entry name" value="bHLH_dom"/>
</dbReference>
<feature type="domain" description="BHLH" evidence="6">
    <location>
        <begin position="254"/>
        <end position="303"/>
    </location>
</feature>
<dbReference type="Proteomes" id="UP000585474">
    <property type="component" value="Unassembled WGS sequence"/>
</dbReference>
<dbReference type="GO" id="GO:0003677">
    <property type="term" value="F:DNA binding"/>
    <property type="evidence" value="ECO:0007669"/>
    <property type="project" value="UniProtKB-KW"/>
</dbReference>
<dbReference type="GO" id="GO:0005634">
    <property type="term" value="C:nucleus"/>
    <property type="evidence" value="ECO:0007669"/>
    <property type="project" value="UniProtKB-SubCell"/>
</dbReference>
<evidence type="ECO:0000256" key="1">
    <source>
        <dbReference type="ARBA" id="ARBA00004123"/>
    </source>
</evidence>
<keyword evidence="3" id="KW-0804">Transcription</keyword>
<feature type="region of interest" description="Disordered" evidence="5">
    <location>
        <begin position="179"/>
        <end position="202"/>
    </location>
</feature>
<evidence type="ECO:0000313" key="8">
    <source>
        <dbReference type="Proteomes" id="UP000585474"/>
    </source>
</evidence>
<dbReference type="Pfam" id="PF23132">
    <property type="entry name" value="DUF7049"/>
    <property type="match status" value="1"/>
</dbReference>
<dbReference type="CDD" id="cd11393">
    <property type="entry name" value="bHLH_AtbHLH_like"/>
    <property type="match status" value="1"/>
</dbReference>
<dbReference type="PANTHER" id="PTHR46665:SF1">
    <property type="entry name" value="SPERMATOGENESIS- AND OOGENESIS-SPECIFIC BASIC HELIX-LOOP-HELIX-CONTAINING PROTEIN 1"/>
    <property type="match status" value="1"/>
</dbReference>
<comment type="subcellular location">
    <subcellularLocation>
        <location evidence="1">Nucleus</location>
    </subcellularLocation>
</comment>
<dbReference type="Pfam" id="PF23133">
    <property type="entry name" value="DUF7050"/>
    <property type="match status" value="1"/>
</dbReference>
<organism evidence="7 8">
    <name type="scientific">Actinidia rufa</name>
    <dbReference type="NCBI Taxonomy" id="165716"/>
    <lineage>
        <taxon>Eukaryota</taxon>
        <taxon>Viridiplantae</taxon>
        <taxon>Streptophyta</taxon>
        <taxon>Embryophyta</taxon>
        <taxon>Tracheophyta</taxon>
        <taxon>Spermatophyta</taxon>
        <taxon>Magnoliopsida</taxon>
        <taxon>eudicotyledons</taxon>
        <taxon>Gunneridae</taxon>
        <taxon>Pentapetalae</taxon>
        <taxon>asterids</taxon>
        <taxon>Ericales</taxon>
        <taxon>Actinidiaceae</taxon>
        <taxon>Actinidia</taxon>
    </lineage>
</organism>
<proteinExistence type="predicted"/>
<dbReference type="Gene3D" id="4.10.280.10">
    <property type="entry name" value="Helix-loop-helix DNA-binding domain"/>
    <property type="match status" value="1"/>
</dbReference>
<dbReference type="InterPro" id="IPR055477">
    <property type="entry name" value="DUF7049"/>
</dbReference>
<dbReference type="PANTHER" id="PTHR46665">
    <property type="entry name" value="TRANSCRIPTION FACTOR BHLH041-RELATED-RELATED"/>
    <property type="match status" value="1"/>
</dbReference>
<evidence type="ECO:0000313" key="7">
    <source>
        <dbReference type="EMBL" id="GFS43854.1"/>
    </source>
</evidence>
<evidence type="ECO:0000259" key="6">
    <source>
        <dbReference type="PROSITE" id="PS50888"/>
    </source>
</evidence>
<evidence type="ECO:0000256" key="2">
    <source>
        <dbReference type="ARBA" id="ARBA00023015"/>
    </source>
</evidence>
<dbReference type="PROSITE" id="PS50888">
    <property type="entry name" value="BHLH"/>
    <property type="match status" value="1"/>
</dbReference>
<evidence type="ECO:0000256" key="5">
    <source>
        <dbReference type="SAM" id="MobiDB-lite"/>
    </source>
</evidence>
<dbReference type="Pfam" id="PF00010">
    <property type="entry name" value="HLH"/>
    <property type="match status" value="1"/>
</dbReference>
<evidence type="ECO:0000256" key="4">
    <source>
        <dbReference type="ARBA" id="ARBA00023242"/>
    </source>
</evidence>
<keyword evidence="8" id="KW-1185">Reference proteome</keyword>
<keyword evidence="7" id="KW-0238">DNA-binding</keyword>
<dbReference type="InterPro" id="IPR055478">
    <property type="entry name" value="DUF7050"/>
</dbReference>
<dbReference type="InterPro" id="IPR036638">
    <property type="entry name" value="HLH_DNA-bd_sf"/>
</dbReference>
<dbReference type="AlphaFoldDB" id="A0A7J0DWC0"/>
<sequence length="434" mass="48887">MFGKFYSGGLYYMDGFYKEEMNSQPSSSSGSLSRRLFDEYTQLVFPVQNGRVPGLAFKNNLPFMELKELDLQRLAFNQAQLQFYREARIKTAVFMSCMAGEIELGLSNDTQPRAPAFSLQHSEHFLSPDPPKEAPIEQASRPISSTSTIQLALNQIRNAPFPTPEIEDDAITKAMIAVLSSSPPPPSSSSLSHHQPQQNLPPNYPVSAFKRYRSALAPSNPIRRPNMLKRAITFFRSLSLMRTQDRVQGSRPTTTQLHHMISERKRREKLNENFQALRSLLPPETKKDKASVLTGTTEYLASLKAQVAELTRRNRILEAQLLPKKEANEGASEPSNDRIHVQVTPVDESTSESRIIDLQVIVRAECDLLDLVIRLMEFLKDAQNVSVTSMEADTRMVESNSINRMTLRLTIEGDGWDESAFQEAVRRVVADVGN</sequence>
<name>A0A7J0DWC0_9ERIC</name>
<keyword evidence="4" id="KW-0539">Nucleus</keyword>
<feature type="compositionally biased region" description="Low complexity" evidence="5">
    <location>
        <begin position="188"/>
        <end position="198"/>
    </location>
</feature>
<comment type="caution">
    <text evidence="7">The sequence shown here is derived from an EMBL/GenBank/DDBJ whole genome shotgun (WGS) entry which is preliminary data.</text>
</comment>
<dbReference type="GO" id="GO:0046983">
    <property type="term" value="F:protein dimerization activity"/>
    <property type="evidence" value="ECO:0007669"/>
    <property type="project" value="InterPro"/>
</dbReference>
<dbReference type="OrthoDB" id="5778525at2759"/>
<dbReference type="SUPFAM" id="SSF47459">
    <property type="entry name" value="HLH, helix-loop-helix DNA-binding domain"/>
    <property type="match status" value="1"/>
</dbReference>
<dbReference type="EMBL" id="BJWL01000430">
    <property type="protein sequence ID" value="GFS43854.1"/>
    <property type="molecule type" value="Genomic_DNA"/>
</dbReference>
<reference evidence="8" key="1">
    <citation type="submission" date="2019-07" db="EMBL/GenBank/DDBJ databases">
        <title>De Novo Assembly of kiwifruit Actinidia rufa.</title>
        <authorList>
            <person name="Sugita-Konishi S."/>
            <person name="Sato K."/>
            <person name="Mori E."/>
            <person name="Abe Y."/>
            <person name="Kisaki G."/>
            <person name="Hamano K."/>
            <person name="Suezawa K."/>
            <person name="Otani M."/>
            <person name="Fukuda T."/>
            <person name="Manabe T."/>
            <person name="Gomi K."/>
            <person name="Tabuchi M."/>
            <person name="Akimitsu K."/>
            <person name="Kataoka I."/>
        </authorList>
    </citation>
    <scope>NUCLEOTIDE SEQUENCE [LARGE SCALE GENOMIC DNA]</scope>
    <source>
        <strain evidence="8">cv. Fuchu</strain>
    </source>
</reference>
<dbReference type="InterPro" id="IPR045239">
    <property type="entry name" value="bHLH95_bHLH"/>
</dbReference>
<gene>
    <name evidence="7" type="ORF">Acr_00g0087350</name>
</gene>
<keyword evidence="2" id="KW-0805">Transcription regulation</keyword>
<dbReference type="InterPro" id="IPR044658">
    <property type="entry name" value="bHLH92/bHLH041-like"/>
</dbReference>
<accession>A0A7J0DWC0</accession>
<dbReference type="SMART" id="SM00353">
    <property type="entry name" value="HLH"/>
    <property type="match status" value="1"/>
</dbReference>
<evidence type="ECO:0000256" key="3">
    <source>
        <dbReference type="ARBA" id="ARBA00023163"/>
    </source>
</evidence>
<protein>
    <submittedName>
        <fullName evidence="7">Basic helix-loop-helix (BHLH) DNA-binding family protein</fullName>
    </submittedName>
</protein>